<keyword evidence="3 10" id="KW-0328">Glycosyltransferase</keyword>
<evidence type="ECO:0000256" key="2">
    <source>
        <dbReference type="ARBA" id="ARBA00022475"/>
    </source>
</evidence>
<evidence type="ECO:0000256" key="7">
    <source>
        <dbReference type="ARBA" id="ARBA00023136"/>
    </source>
</evidence>
<feature type="transmembrane region" description="Helical" evidence="8">
    <location>
        <begin position="158"/>
        <end position="191"/>
    </location>
</feature>
<feature type="transmembrane region" description="Helical" evidence="8">
    <location>
        <begin position="103"/>
        <end position="125"/>
    </location>
</feature>
<dbReference type="RefSeq" id="WP_196921354.1">
    <property type="nucleotide sequence ID" value="NZ_JADOTY010000001.1"/>
</dbReference>
<evidence type="ECO:0000256" key="6">
    <source>
        <dbReference type="ARBA" id="ARBA00022989"/>
    </source>
</evidence>
<feature type="transmembrane region" description="Helical" evidence="8">
    <location>
        <begin position="298"/>
        <end position="316"/>
    </location>
</feature>
<dbReference type="EC" id="2.4.1.-" evidence="10"/>
<keyword evidence="2" id="KW-1003">Cell membrane</keyword>
<sequence>MRAGKNEVAPFSIGFAVMLVVAGYSLTSVPLDWDEGATLSAATRSFGELLELASYKDAVITPFYLVLHVLVTVFGESDVVLRLPSLLAMALGAGVTAEIGRRVAGPAAGILAGIICSAIPSLVFFAHTARPYAFAFLFATLSSLLLLTAVASPSRWRWAGYGLCLALTGVFHLVALSVLAAHAVILALAWWPERDRRLWRAVPAIAAALVVVSPLIWLGRSQRYSQLHWVQTPTWKTVGALPGDVAFSPVVGYLLVLLAAAAYFAVPTRRYVELVVLSTVPVVVVIGASLIAPVWVPRYGIFLLAPVAVLAAATVTTSRLRAVAVLPWVVRAVAVVAALVLLSLPVQKSVRQTHDAPDTRGMAAAIHDNVASGDVVVYTDFAWSMRPTLTHYLSQLDWAPAVQPPDILMKQTAASNGTLEATEFIDIQGRLAKADRIWLIGPAAGVYGAAEDPLSAPGWKIKYIRQHYEVRQTYTFETGRAVLLGARGGSTVTQ</sequence>
<accession>A0ABS0K1S2</accession>
<name>A0ABS0K1S2_9ACTN</name>
<evidence type="ECO:0000256" key="8">
    <source>
        <dbReference type="SAM" id="Phobius"/>
    </source>
</evidence>
<feature type="transmembrane region" description="Helical" evidence="8">
    <location>
        <begin position="58"/>
        <end position="74"/>
    </location>
</feature>
<evidence type="ECO:0000256" key="5">
    <source>
        <dbReference type="ARBA" id="ARBA00022692"/>
    </source>
</evidence>
<keyword evidence="5 8" id="KW-0812">Transmembrane</keyword>
<feature type="transmembrane region" description="Helical" evidence="8">
    <location>
        <begin position="79"/>
        <end position="97"/>
    </location>
</feature>
<evidence type="ECO:0000256" key="3">
    <source>
        <dbReference type="ARBA" id="ARBA00022676"/>
    </source>
</evidence>
<feature type="transmembrane region" description="Helical" evidence="8">
    <location>
        <begin position="132"/>
        <end position="152"/>
    </location>
</feature>
<proteinExistence type="predicted"/>
<keyword evidence="7 8" id="KW-0472">Membrane</keyword>
<evidence type="ECO:0000256" key="1">
    <source>
        <dbReference type="ARBA" id="ARBA00004651"/>
    </source>
</evidence>
<dbReference type="Pfam" id="PF13231">
    <property type="entry name" value="PMT_2"/>
    <property type="match status" value="1"/>
</dbReference>
<keyword evidence="4 10" id="KW-0808">Transferase</keyword>
<feature type="transmembrane region" description="Helical" evidence="8">
    <location>
        <begin position="328"/>
        <end position="346"/>
    </location>
</feature>
<dbReference type="GO" id="GO:0016757">
    <property type="term" value="F:glycosyltransferase activity"/>
    <property type="evidence" value="ECO:0007669"/>
    <property type="project" value="UniProtKB-KW"/>
</dbReference>
<dbReference type="PANTHER" id="PTHR33908">
    <property type="entry name" value="MANNOSYLTRANSFERASE YKCB-RELATED"/>
    <property type="match status" value="1"/>
</dbReference>
<dbReference type="PANTHER" id="PTHR33908:SF11">
    <property type="entry name" value="MEMBRANE PROTEIN"/>
    <property type="match status" value="1"/>
</dbReference>
<dbReference type="InterPro" id="IPR038731">
    <property type="entry name" value="RgtA/B/C-like"/>
</dbReference>
<evidence type="ECO:0000313" key="10">
    <source>
        <dbReference type="EMBL" id="MBG6102583.1"/>
    </source>
</evidence>
<dbReference type="InterPro" id="IPR050297">
    <property type="entry name" value="LipidA_mod_glycosyltrf_83"/>
</dbReference>
<feature type="transmembrane region" description="Helical" evidence="8">
    <location>
        <begin position="271"/>
        <end position="292"/>
    </location>
</feature>
<comment type="caution">
    <text evidence="10">The sequence shown here is derived from an EMBL/GenBank/DDBJ whole genome shotgun (WGS) entry which is preliminary data.</text>
</comment>
<dbReference type="Proteomes" id="UP000631791">
    <property type="component" value="Unassembled WGS sequence"/>
</dbReference>
<evidence type="ECO:0000259" key="9">
    <source>
        <dbReference type="Pfam" id="PF13231"/>
    </source>
</evidence>
<organism evidence="10 11">
    <name type="scientific">Micromonospora vinacea</name>
    <dbReference type="NCBI Taxonomy" id="709878"/>
    <lineage>
        <taxon>Bacteria</taxon>
        <taxon>Bacillati</taxon>
        <taxon>Actinomycetota</taxon>
        <taxon>Actinomycetes</taxon>
        <taxon>Micromonosporales</taxon>
        <taxon>Micromonosporaceae</taxon>
        <taxon>Micromonospora</taxon>
    </lineage>
</organism>
<feature type="transmembrane region" description="Helical" evidence="8">
    <location>
        <begin position="198"/>
        <end position="219"/>
    </location>
</feature>
<dbReference type="EMBL" id="JADOTY010000001">
    <property type="protein sequence ID" value="MBG6102583.1"/>
    <property type="molecule type" value="Genomic_DNA"/>
</dbReference>
<keyword evidence="6 8" id="KW-1133">Transmembrane helix</keyword>
<keyword evidence="11" id="KW-1185">Reference proteome</keyword>
<comment type="subcellular location">
    <subcellularLocation>
        <location evidence="1">Cell membrane</location>
        <topology evidence="1">Multi-pass membrane protein</topology>
    </subcellularLocation>
</comment>
<feature type="domain" description="Glycosyltransferase RgtA/B/C/D-like" evidence="9">
    <location>
        <begin position="66"/>
        <end position="217"/>
    </location>
</feature>
<evidence type="ECO:0000256" key="4">
    <source>
        <dbReference type="ARBA" id="ARBA00022679"/>
    </source>
</evidence>
<protein>
    <submittedName>
        <fullName evidence="10">Mannosyltransferase</fullName>
        <ecNumber evidence="10">2.4.1.-</ecNumber>
    </submittedName>
</protein>
<reference evidence="10 11" key="1">
    <citation type="submission" date="2020-11" db="EMBL/GenBank/DDBJ databases">
        <title>Sequencing the genomes of 1000 actinobacteria strains.</title>
        <authorList>
            <person name="Klenk H.-P."/>
        </authorList>
    </citation>
    <scope>NUCLEOTIDE SEQUENCE [LARGE SCALE GENOMIC DNA]</scope>
    <source>
        <strain evidence="10 11">DSM 101695</strain>
    </source>
</reference>
<gene>
    <name evidence="10" type="ORF">IW249_002997</name>
</gene>
<feature type="transmembrane region" description="Helical" evidence="8">
    <location>
        <begin position="245"/>
        <end position="264"/>
    </location>
</feature>
<evidence type="ECO:0000313" key="11">
    <source>
        <dbReference type="Proteomes" id="UP000631791"/>
    </source>
</evidence>
<feature type="transmembrane region" description="Helical" evidence="8">
    <location>
        <begin position="7"/>
        <end position="26"/>
    </location>
</feature>